<dbReference type="SMART" id="SM00485">
    <property type="entry name" value="XPGN"/>
    <property type="match status" value="1"/>
</dbReference>
<evidence type="ECO:0000256" key="11">
    <source>
        <dbReference type="ARBA" id="ARBA00022839"/>
    </source>
</evidence>
<keyword evidence="7" id="KW-0255">Endonuclease</keyword>
<evidence type="ECO:0000256" key="12">
    <source>
        <dbReference type="ARBA" id="ARBA00022842"/>
    </source>
</evidence>
<keyword evidence="11 17" id="KW-0269">Exonuclease</keyword>
<evidence type="ECO:0000256" key="17">
    <source>
        <dbReference type="RuleBase" id="RU910737"/>
    </source>
</evidence>
<feature type="region of interest" description="Disordered" evidence="18">
    <location>
        <begin position="661"/>
        <end position="685"/>
    </location>
</feature>
<evidence type="ECO:0000256" key="14">
    <source>
        <dbReference type="ARBA" id="ARBA00023125"/>
    </source>
</evidence>
<gene>
    <name evidence="21" type="primary">EXO1</name>
</gene>
<keyword evidence="4" id="KW-0597">Phosphoprotein</keyword>
<keyword evidence="13 17" id="KW-0267">Excision nuclease</keyword>
<dbReference type="GO" id="GO:0005634">
    <property type="term" value="C:nucleus"/>
    <property type="evidence" value="ECO:0007669"/>
    <property type="project" value="UniProtKB-SubCell"/>
</dbReference>
<dbReference type="FunFam" id="1.10.150.20:FF:000011">
    <property type="entry name" value="exonuclease 1"/>
    <property type="match status" value="1"/>
</dbReference>
<evidence type="ECO:0000256" key="6">
    <source>
        <dbReference type="ARBA" id="ARBA00022723"/>
    </source>
</evidence>
<dbReference type="InterPro" id="IPR006085">
    <property type="entry name" value="XPG_DNA_repair_N"/>
</dbReference>
<evidence type="ECO:0000256" key="18">
    <source>
        <dbReference type="SAM" id="MobiDB-lite"/>
    </source>
</evidence>
<keyword evidence="15 17" id="KW-0234">DNA repair</keyword>
<feature type="compositionally biased region" description="Low complexity" evidence="18">
    <location>
        <begin position="704"/>
        <end position="713"/>
    </location>
</feature>
<reference evidence="21" key="1">
    <citation type="journal article" date="2014" name="BMC Genomics">
        <title>Characterizing the developmental transcriptome of the oriental fruit fly, Bactrocera dorsalis (Diptera: Tephritidae) through comparative genomic analysis with Drosophila melanogaster utilizing modENCODE datasets.</title>
        <authorList>
            <person name="Geib S.M."/>
            <person name="Calla B."/>
            <person name="Hall B."/>
            <person name="Hou S."/>
            <person name="Manoukis N.C."/>
        </authorList>
    </citation>
    <scope>NUCLEOTIDE SEQUENCE</scope>
    <source>
        <strain evidence="21">Punador</strain>
    </source>
</reference>
<dbReference type="GO" id="GO:0017108">
    <property type="term" value="F:5'-flap endonuclease activity"/>
    <property type="evidence" value="ECO:0007669"/>
    <property type="project" value="TreeGrafter"/>
</dbReference>
<evidence type="ECO:0000256" key="15">
    <source>
        <dbReference type="ARBA" id="ARBA00023204"/>
    </source>
</evidence>
<dbReference type="PANTHER" id="PTHR11081">
    <property type="entry name" value="FLAP ENDONUCLEASE FAMILY MEMBER"/>
    <property type="match status" value="1"/>
</dbReference>
<comment type="similarity">
    <text evidence="2 17">Belongs to the XPG/RAD2 endonuclease family. EXO1 subfamily.</text>
</comment>
<dbReference type="Pfam" id="PF00867">
    <property type="entry name" value="XPG_I"/>
    <property type="match status" value="1"/>
</dbReference>
<dbReference type="AlphaFoldDB" id="A0A034W2S5"/>
<organism evidence="21">
    <name type="scientific">Bactrocera dorsalis</name>
    <name type="common">Oriental fruit fly</name>
    <name type="synonym">Dacus dorsalis</name>
    <dbReference type="NCBI Taxonomy" id="27457"/>
    <lineage>
        <taxon>Eukaryota</taxon>
        <taxon>Metazoa</taxon>
        <taxon>Ecdysozoa</taxon>
        <taxon>Arthropoda</taxon>
        <taxon>Hexapoda</taxon>
        <taxon>Insecta</taxon>
        <taxon>Pterygota</taxon>
        <taxon>Neoptera</taxon>
        <taxon>Endopterygota</taxon>
        <taxon>Diptera</taxon>
        <taxon>Brachycera</taxon>
        <taxon>Muscomorpha</taxon>
        <taxon>Tephritoidea</taxon>
        <taxon>Tephritidae</taxon>
        <taxon>Bactrocera</taxon>
        <taxon>Bactrocera</taxon>
    </lineage>
</organism>
<keyword evidence="8 17" id="KW-0227">DNA damage</keyword>
<dbReference type="InterPro" id="IPR029060">
    <property type="entry name" value="PIN-like_dom_sf"/>
</dbReference>
<dbReference type="Pfam" id="PF00752">
    <property type="entry name" value="XPG_N"/>
    <property type="match status" value="1"/>
</dbReference>
<dbReference type="CDD" id="cd09857">
    <property type="entry name" value="PIN_EXO1"/>
    <property type="match status" value="1"/>
</dbReference>
<evidence type="ECO:0000259" key="20">
    <source>
        <dbReference type="SMART" id="SM00485"/>
    </source>
</evidence>
<feature type="domain" description="XPG N-terminal" evidence="20">
    <location>
        <begin position="1"/>
        <end position="99"/>
    </location>
</feature>
<feature type="compositionally biased region" description="Polar residues" evidence="18">
    <location>
        <begin position="714"/>
        <end position="723"/>
    </location>
</feature>
<keyword evidence="9 17" id="KW-0228">DNA excision</keyword>
<feature type="domain" description="XPG-I" evidence="19">
    <location>
        <begin position="138"/>
        <end position="211"/>
    </location>
</feature>
<keyword evidence="12 17" id="KW-0460">Magnesium</keyword>
<evidence type="ECO:0000256" key="13">
    <source>
        <dbReference type="ARBA" id="ARBA00022881"/>
    </source>
</evidence>
<feature type="compositionally biased region" description="Polar residues" evidence="18">
    <location>
        <begin position="668"/>
        <end position="685"/>
    </location>
</feature>
<feature type="region of interest" description="Disordered" evidence="18">
    <location>
        <begin position="704"/>
        <end position="723"/>
    </location>
</feature>
<dbReference type="FunFam" id="3.40.50.1010:FF:000002">
    <property type="entry name" value="Exonuclease 1, putative"/>
    <property type="match status" value="1"/>
</dbReference>
<dbReference type="CDD" id="cd09908">
    <property type="entry name" value="H3TH_EXO1"/>
    <property type="match status" value="1"/>
</dbReference>
<dbReference type="InterPro" id="IPR008918">
    <property type="entry name" value="HhH2"/>
</dbReference>
<keyword evidence="5 17" id="KW-0540">Nuclease</keyword>
<comment type="function">
    <text evidence="17">5'-&gt;3' double-stranded DNA exonuclease which may also possess a cryptic 3'-&gt;5' double-stranded DNA exonuclease activity. Functions in DNA mismatch repair.</text>
</comment>
<dbReference type="PRINTS" id="PR00853">
    <property type="entry name" value="XPGRADSUPER"/>
</dbReference>
<dbReference type="InterPro" id="IPR006086">
    <property type="entry name" value="XPG-I_dom"/>
</dbReference>
<dbReference type="InterPro" id="IPR037315">
    <property type="entry name" value="EXO1_H3TH"/>
</dbReference>
<dbReference type="OrthoDB" id="26491at2759"/>
<feature type="region of interest" description="Disordered" evidence="18">
    <location>
        <begin position="442"/>
        <end position="465"/>
    </location>
</feature>
<dbReference type="InterPro" id="IPR044752">
    <property type="entry name" value="PIN-like_EXO1"/>
</dbReference>
<evidence type="ECO:0000313" key="21">
    <source>
        <dbReference type="EMBL" id="JAC48622.1"/>
    </source>
</evidence>
<proteinExistence type="inferred from homology"/>
<keyword evidence="16 17" id="KW-0539">Nucleus</keyword>
<dbReference type="PROSITE" id="PS00841">
    <property type="entry name" value="XPG_1"/>
    <property type="match status" value="1"/>
</dbReference>
<dbReference type="PROSITE" id="PS00842">
    <property type="entry name" value="XPG_2"/>
    <property type="match status" value="1"/>
</dbReference>
<dbReference type="GO" id="GO:0003677">
    <property type="term" value="F:DNA binding"/>
    <property type="evidence" value="ECO:0007669"/>
    <property type="project" value="UniProtKB-UniRule"/>
</dbReference>
<evidence type="ECO:0000256" key="8">
    <source>
        <dbReference type="ARBA" id="ARBA00022763"/>
    </source>
</evidence>
<dbReference type="EMBL" id="GAKP01010330">
    <property type="protein sequence ID" value="JAC48622.1"/>
    <property type="molecule type" value="Transcribed_RNA"/>
</dbReference>
<evidence type="ECO:0000256" key="10">
    <source>
        <dbReference type="ARBA" id="ARBA00022801"/>
    </source>
</evidence>
<dbReference type="SUPFAM" id="SSF47807">
    <property type="entry name" value="5' to 3' exonuclease, C-terminal subdomain"/>
    <property type="match status" value="1"/>
</dbReference>
<dbReference type="GO" id="GO:0006310">
    <property type="term" value="P:DNA recombination"/>
    <property type="evidence" value="ECO:0007669"/>
    <property type="project" value="TreeGrafter"/>
</dbReference>
<sequence length="748" mass="85736">MGITGLIKFLGKASSDIHLKDIRGSIVVVDTYCWLHKGAFGCAEKLARGEDTDQYMQYCMKYVELLLSYDIKPILVFDGRHLPAKELTERRRRESRKQSREMASALLRAGDKEGARSHMRRCVDITHEMALRVIRECRLRNVDCIVAPYEADAQMAWLNKVGVAQYVITEDSDLTLFGANKVIFKLDLNGTGSLVEADKFYLAMGCKRDNYNFEKFRRMCILSGCDYLDSLPGIGLMKACKFILMTEQEDMWKALRKIPSYLKMKNLQVDDEYIEQFHKAEATFKYMFIYNPFERRMERLNELTEPSTEERYCSNAGVIIDDQERALQLALGNLNPFTFKQLDNWHPDRNYGFAQATNNKIKRAKHKSIWQEKYQAFSNGHISKDVVKDDKCALDFRKVDFSTKFINEEITENARAERAKPEEAEIFSMYQYKAIELEEPSAKRRRYSSESNNDYADEHKKSEATQNVVFTHNNHNPFAKLQCMEVAKSAKTVCENSSLLKILSPKKARCEANLRKSIPLKSPKSPLDRLQETAIVKSRFFSSNVNEVSRIKKNVSRDLTAEINSIEKQSYQKGEKLALLYDSPSPKKNLLGEFSAVMKNEEKININKKEHKSCVNDDEVLEEDVASTCTLKLDTNFIADDIVDNGCKNSIDNAITISDEEDNDNSKYENSSQTITPTSQKPNNSTIFFKSQEKQRLGLTRTKSKSTLKTQKTNGKSKSNSTIGTTTAMLQSQTRLTMFGFQKRPTLK</sequence>
<evidence type="ECO:0000256" key="9">
    <source>
        <dbReference type="ARBA" id="ARBA00022769"/>
    </source>
</evidence>
<comment type="subcellular location">
    <subcellularLocation>
        <location evidence="1 17">Nucleus</location>
    </subcellularLocation>
</comment>
<keyword evidence="14 17" id="KW-0238">DNA-binding</keyword>
<evidence type="ECO:0000259" key="19">
    <source>
        <dbReference type="SMART" id="SM00484"/>
    </source>
</evidence>
<dbReference type="SMART" id="SM00279">
    <property type="entry name" value="HhH2"/>
    <property type="match status" value="1"/>
</dbReference>
<dbReference type="GO" id="GO:0046872">
    <property type="term" value="F:metal ion binding"/>
    <property type="evidence" value="ECO:0007669"/>
    <property type="project" value="UniProtKB-UniRule"/>
</dbReference>
<dbReference type="Gene3D" id="1.10.150.20">
    <property type="entry name" value="5' to 3' exonuclease, C-terminal subdomain"/>
    <property type="match status" value="1"/>
</dbReference>
<dbReference type="InterPro" id="IPR006084">
    <property type="entry name" value="XPG/Rad2"/>
</dbReference>
<evidence type="ECO:0000256" key="5">
    <source>
        <dbReference type="ARBA" id="ARBA00022722"/>
    </source>
</evidence>
<dbReference type="PANTHER" id="PTHR11081:SF8">
    <property type="entry name" value="EXONUCLEASE 1"/>
    <property type="match status" value="1"/>
</dbReference>
<dbReference type="SUPFAM" id="SSF88723">
    <property type="entry name" value="PIN domain-like"/>
    <property type="match status" value="1"/>
</dbReference>
<dbReference type="GO" id="GO:0006298">
    <property type="term" value="P:mismatch repair"/>
    <property type="evidence" value="ECO:0007669"/>
    <property type="project" value="TreeGrafter"/>
</dbReference>
<protein>
    <recommendedName>
        <fullName evidence="3 17">Exonuclease 1</fullName>
        <ecNumber evidence="17">3.1.-.-</ecNumber>
    </recommendedName>
</protein>
<comment type="cofactor">
    <cofactor evidence="17">
        <name>Mg(2+)</name>
        <dbReference type="ChEBI" id="CHEBI:18420"/>
    </cofactor>
    <text evidence="17">Binds 2 magnesium ions per subunit. They probably participate in the reaction catalyzed by the enzyme. May bind an additional third magnesium ion after substrate binding.</text>
</comment>
<evidence type="ECO:0000256" key="1">
    <source>
        <dbReference type="ARBA" id="ARBA00004123"/>
    </source>
</evidence>
<dbReference type="SMART" id="SM00484">
    <property type="entry name" value="XPGI"/>
    <property type="match status" value="1"/>
</dbReference>
<dbReference type="InterPro" id="IPR019974">
    <property type="entry name" value="XPG_CS"/>
</dbReference>
<dbReference type="InterPro" id="IPR036279">
    <property type="entry name" value="5-3_exonuclease_C_sf"/>
</dbReference>
<dbReference type="EC" id="3.1.-.-" evidence="17"/>
<evidence type="ECO:0000256" key="4">
    <source>
        <dbReference type="ARBA" id="ARBA00022553"/>
    </source>
</evidence>
<dbReference type="GO" id="GO:0035312">
    <property type="term" value="F:5'-3' DNA exonuclease activity"/>
    <property type="evidence" value="ECO:0007669"/>
    <property type="project" value="UniProtKB-UniRule"/>
</dbReference>
<name>A0A034W2S5_BACDO</name>
<evidence type="ECO:0000256" key="16">
    <source>
        <dbReference type="ARBA" id="ARBA00023242"/>
    </source>
</evidence>
<dbReference type="Gene3D" id="3.40.50.1010">
    <property type="entry name" value="5'-nuclease"/>
    <property type="match status" value="1"/>
</dbReference>
<keyword evidence="6 17" id="KW-0479">Metal-binding</keyword>
<evidence type="ECO:0000256" key="3">
    <source>
        <dbReference type="ARBA" id="ARBA00020324"/>
    </source>
</evidence>
<keyword evidence="10 17" id="KW-0378">Hydrolase</keyword>
<accession>A0A034W2S5</accession>
<evidence type="ECO:0000256" key="2">
    <source>
        <dbReference type="ARBA" id="ARBA00010563"/>
    </source>
</evidence>
<evidence type="ECO:0000256" key="7">
    <source>
        <dbReference type="ARBA" id="ARBA00022759"/>
    </source>
</evidence>